<feature type="domain" description="EamA" evidence="7">
    <location>
        <begin position="152"/>
        <end position="283"/>
    </location>
</feature>
<comment type="similarity">
    <text evidence="2">Belongs to the drug/metabolite transporter (DMT) superfamily. 10 TMS drug/metabolite exporter (DME) (TC 2.A.7.3) family.</text>
</comment>
<dbReference type="InterPro" id="IPR037185">
    <property type="entry name" value="EmrE-like"/>
</dbReference>
<keyword evidence="3 6" id="KW-0812">Transmembrane</keyword>
<evidence type="ECO:0000259" key="7">
    <source>
        <dbReference type="Pfam" id="PF00892"/>
    </source>
</evidence>
<evidence type="ECO:0000256" key="6">
    <source>
        <dbReference type="SAM" id="Phobius"/>
    </source>
</evidence>
<evidence type="ECO:0000313" key="8">
    <source>
        <dbReference type="EMBL" id="MFD1509761.1"/>
    </source>
</evidence>
<organism evidence="8 9">
    <name type="scientific">Lacimonas salitolerans</name>
    <dbReference type="NCBI Taxonomy" id="1323750"/>
    <lineage>
        <taxon>Bacteria</taxon>
        <taxon>Pseudomonadati</taxon>
        <taxon>Pseudomonadota</taxon>
        <taxon>Alphaproteobacteria</taxon>
        <taxon>Rhodobacterales</taxon>
        <taxon>Paracoccaceae</taxon>
        <taxon>Lacimonas</taxon>
    </lineage>
</organism>
<dbReference type="PANTHER" id="PTHR22911">
    <property type="entry name" value="ACYL-MALONYL CONDENSING ENZYME-RELATED"/>
    <property type="match status" value="1"/>
</dbReference>
<dbReference type="PANTHER" id="PTHR22911:SF6">
    <property type="entry name" value="SOLUTE CARRIER FAMILY 35 MEMBER G1"/>
    <property type="match status" value="1"/>
</dbReference>
<comment type="caution">
    <text evidence="8">The sequence shown here is derived from an EMBL/GenBank/DDBJ whole genome shotgun (WGS) entry which is preliminary data.</text>
</comment>
<feature type="transmembrane region" description="Helical" evidence="6">
    <location>
        <begin position="267"/>
        <end position="285"/>
    </location>
</feature>
<dbReference type="SUPFAM" id="SSF103481">
    <property type="entry name" value="Multidrug resistance efflux transporter EmrE"/>
    <property type="match status" value="2"/>
</dbReference>
<evidence type="ECO:0000256" key="3">
    <source>
        <dbReference type="ARBA" id="ARBA00022692"/>
    </source>
</evidence>
<feature type="transmembrane region" description="Helical" evidence="6">
    <location>
        <begin position="183"/>
        <end position="203"/>
    </location>
</feature>
<protein>
    <submittedName>
        <fullName evidence="8">DMT family transporter</fullName>
    </submittedName>
</protein>
<evidence type="ECO:0000256" key="4">
    <source>
        <dbReference type="ARBA" id="ARBA00022989"/>
    </source>
</evidence>
<evidence type="ECO:0000256" key="1">
    <source>
        <dbReference type="ARBA" id="ARBA00004141"/>
    </source>
</evidence>
<dbReference type="EMBL" id="JBHUDD010000054">
    <property type="protein sequence ID" value="MFD1509761.1"/>
    <property type="molecule type" value="Genomic_DNA"/>
</dbReference>
<keyword evidence="9" id="KW-1185">Reference proteome</keyword>
<reference evidence="9" key="1">
    <citation type="journal article" date="2019" name="Int. J. Syst. Evol. Microbiol.">
        <title>The Global Catalogue of Microorganisms (GCM) 10K type strain sequencing project: providing services to taxonomists for standard genome sequencing and annotation.</title>
        <authorList>
            <consortium name="The Broad Institute Genomics Platform"/>
            <consortium name="The Broad Institute Genome Sequencing Center for Infectious Disease"/>
            <person name="Wu L."/>
            <person name="Ma J."/>
        </authorList>
    </citation>
    <scope>NUCLEOTIDE SEQUENCE [LARGE SCALE GENOMIC DNA]</scope>
    <source>
        <strain evidence="9">CGMCC 1.12477</strain>
    </source>
</reference>
<keyword evidence="5 6" id="KW-0472">Membrane</keyword>
<dbReference type="Pfam" id="PF00892">
    <property type="entry name" value="EamA"/>
    <property type="match status" value="2"/>
</dbReference>
<evidence type="ECO:0000256" key="2">
    <source>
        <dbReference type="ARBA" id="ARBA00009853"/>
    </source>
</evidence>
<feature type="transmembrane region" description="Helical" evidence="6">
    <location>
        <begin position="127"/>
        <end position="146"/>
    </location>
</feature>
<sequence>MIEGGTRNVLTAALWMTGAIASFSTMAVAGRAVSFQLDTFEIMMYRSIVGLLIVLGVGAAAGTLGQITRRHMGLHLIRNVGHFTGQNLWFFAVTMIPLAQVFALEFTSPLWVLVLSPLVLGERFTQARVIAALLGFVGILIVARPSPESMNIGVMTAALAAIGFAVSIIFTKRLTRTESLTCILFYMTAMQVVMGLVCAGYDGDIALPDASTLPLLVLIGCAGLLAHFCLTTALALAPATVVVPLDFVRLPLIAVVGMAFYGEPLDMFVFLGALFIFGGNYLNIWTETRRRVPSV</sequence>
<dbReference type="InterPro" id="IPR000620">
    <property type="entry name" value="EamA_dom"/>
</dbReference>
<gene>
    <name evidence="8" type="ORF">ACFTOW_10130</name>
</gene>
<feature type="transmembrane region" description="Helical" evidence="6">
    <location>
        <begin position="152"/>
        <end position="171"/>
    </location>
</feature>
<dbReference type="Proteomes" id="UP001597186">
    <property type="component" value="Unassembled WGS sequence"/>
</dbReference>
<keyword evidence="4 6" id="KW-1133">Transmembrane helix</keyword>
<dbReference type="RefSeq" id="WP_379915253.1">
    <property type="nucleotide sequence ID" value="NZ_JBHUDD010000054.1"/>
</dbReference>
<comment type="subcellular location">
    <subcellularLocation>
        <location evidence="1">Membrane</location>
        <topology evidence="1">Multi-pass membrane protein</topology>
    </subcellularLocation>
</comment>
<proteinExistence type="inferred from homology"/>
<accession>A0ABW4EH42</accession>
<feature type="transmembrane region" description="Helical" evidence="6">
    <location>
        <begin position="45"/>
        <end position="68"/>
    </location>
</feature>
<feature type="domain" description="EamA" evidence="7">
    <location>
        <begin position="11"/>
        <end position="143"/>
    </location>
</feature>
<feature type="transmembrane region" description="Helical" evidence="6">
    <location>
        <begin position="12"/>
        <end position="33"/>
    </location>
</feature>
<evidence type="ECO:0000256" key="5">
    <source>
        <dbReference type="ARBA" id="ARBA00023136"/>
    </source>
</evidence>
<name>A0ABW4EH42_9RHOB</name>
<feature type="transmembrane region" description="Helical" evidence="6">
    <location>
        <begin position="88"/>
        <end position="115"/>
    </location>
</feature>
<evidence type="ECO:0000313" key="9">
    <source>
        <dbReference type="Proteomes" id="UP001597186"/>
    </source>
</evidence>
<feature type="transmembrane region" description="Helical" evidence="6">
    <location>
        <begin position="215"/>
        <end position="236"/>
    </location>
</feature>